<dbReference type="PANTHER" id="PTHR11474:SF126">
    <property type="entry name" value="TYROSINASE-LIKE PROTEIN TYR-1-RELATED"/>
    <property type="match status" value="1"/>
</dbReference>
<dbReference type="AlphaFoldDB" id="A0A0B4XAD1"/>
<dbReference type="PROSITE" id="PS00498">
    <property type="entry name" value="TYROSINASE_2"/>
    <property type="match status" value="1"/>
</dbReference>
<dbReference type="GO" id="GO:0046872">
    <property type="term" value="F:metal ion binding"/>
    <property type="evidence" value="ECO:0007669"/>
    <property type="project" value="UniProtKB-KW"/>
</dbReference>
<evidence type="ECO:0000256" key="2">
    <source>
        <dbReference type="ARBA" id="ARBA00022723"/>
    </source>
</evidence>
<accession>A0A0B4XAD1</accession>
<dbReference type="EMBL" id="CP006879">
    <property type="protein sequence ID" value="AJD43568.1"/>
    <property type="molecule type" value="Genomic_DNA"/>
</dbReference>
<reference evidence="6 7" key="1">
    <citation type="submission" date="2013-11" db="EMBL/GenBank/DDBJ databases">
        <title>Complete genome sequence of Rhizobium gallicum bv. gallicum R602.</title>
        <authorList>
            <person name="Bustos P."/>
            <person name="Santamaria R.I."/>
            <person name="Lozano L."/>
            <person name="Acosta J.L."/>
            <person name="Ormeno-Orrillo E."/>
            <person name="Rogel M.A."/>
            <person name="Romero D."/>
            <person name="Cevallos M.A."/>
            <person name="Martinez-Romero E."/>
            <person name="Gonzalez V."/>
        </authorList>
    </citation>
    <scope>NUCLEOTIDE SEQUENCE [LARGE SCALE GENOMIC DNA]</scope>
    <source>
        <strain evidence="6 7">R602</strain>
        <plasmid evidence="6 7">pRgalR602b</plasmid>
    </source>
</reference>
<evidence type="ECO:0000256" key="3">
    <source>
        <dbReference type="ARBA" id="ARBA00023008"/>
    </source>
</evidence>
<keyword evidence="6" id="KW-0614">Plasmid</keyword>
<dbReference type="InterPro" id="IPR050316">
    <property type="entry name" value="Tyrosinase/Hemocyanin"/>
</dbReference>
<dbReference type="Proteomes" id="UP000031368">
    <property type="component" value="Plasmid pRgalR602b"/>
</dbReference>
<proteinExistence type="inferred from homology"/>
<dbReference type="RefSeq" id="WP_052451679.1">
    <property type="nucleotide sequence ID" value="NZ_CP006879.1"/>
</dbReference>
<dbReference type="GO" id="GO:0004503">
    <property type="term" value="F:tyrosinase activity"/>
    <property type="evidence" value="ECO:0007669"/>
    <property type="project" value="UniProtKB-EC"/>
</dbReference>
<dbReference type="Gene3D" id="1.10.1280.10">
    <property type="entry name" value="Di-copper center containing domain from catechol oxidase"/>
    <property type="match status" value="1"/>
</dbReference>
<geneLocation type="plasmid" evidence="6 7">
    <name>pRgalR602b</name>
</geneLocation>
<evidence type="ECO:0000259" key="4">
    <source>
        <dbReference type="PROSITE" id="PS00497"/>
    </source>
</evidence>
<dbReference type="EC" id="1.14.18.1" evidence="6"/>
<protein>
    <submittedName>
        <fullName evidence="6">Tyrosinase protein</fullName>
        <ecNumber evidence="6">1.14.18.1</ecNumber>
    </submittedName>
</protein>
<dbReference type="PRINTS" id="PR00092">
    <property type="entry name" value="TYROSINASE"/>
</dbReference>
<keyword evidence="6" id="KW-0560">Oxidoreductase</keyword>
<keyword evidence="3" id="KW-0186">Copper</keyword>
<dbReference type="PANTHER" id="PTHR11474">
    <property type="entry name" value="TYROSINASE FAMILY MEMBER"/>
    <property type="match status" value="1"/>
</dbReference>
<name>A0A0B4XAD1_9HYPH</name>
<evidence type="ECO:0000313" key="7">
    <source>
        <dbReference type="Proteomes" id="UP000031368"/>
    </source>
</evidence>
<keyword evidence="2" id="KW-0479">Metal-binding</keyword>
<dbReference type="PROSITE" id="PS00497">
    <property type="entry name" value="TYROSINASE_1"/>
    <property type="match status" value="1"/>
</dbReference>
<evidence type="ECO:0000313" key="6">
    <source>
        <dbReference type="EMBL" id="AJD43568.1"/>
    </source>
</evidence>
<dbReference type="InterPro" id="IPR002227">
    <property type="entry name" value="Tyrosinase_Cu-bd"/>
</dbReference>
<dbReference type="HOGENOM" id="CLU_658675_0_0_5"/>
<keyword evidence="7" id="KW-1185">Reference proteome</keyword>
<feature type="domain" description="Tyrosinase copper-binding" evidence="5">
    <location>
        <begin position="303"/>
        <end position="314"/>
    </location>
</feature>
<feature type="domain" description="Tyrosinase copper-binding" evidence="4">
    <location>
        <begin position="162"/>
        <end position="179"/>
    </location>
</feature>
<dbReference type="KEGG" id="rga:RGR602_PB00026"/>
<sequence length="417" mass="45737">MIVDVEFSSVHPNGIAYLDWTPRKLSIRLADAEGANPARVRFASRTAVELRFSEARADPMQQVLEIDLPQDGSPIGIWIAGLFGTASIQDGDSGYTISDVPGGIQLISQAAMVRVRKNANGLTDDERDRFLAAMGTLNAAGSGRFRDFRDMHVDRPASDEAHFDVGFLPWHRCYLLDLERELQAIDPSVALPYWRFDEPAPNVFTRAFMGLPNANGRLVFTAGHPLESWITDGQLGILRSMGFLPNARPSSVLSEADTLALAPFPAATQYRNFADMEGNPHGMAHTSFQGSSFIRRIPLAARDPLFFMLHCNVDRIWAKWQWLNALYDPAETEAFSPSDTGRIGHQLGDTMWPWNQVTGLPRPSTAPGGTLAASPVIVRPGPSPTVRDMLDYQGISGAEPLGFDYDDVPFDPPAGTA</sequence>
<gene>
    <name evidence="6" type="ORF">RGR602_PB00026</name>
</gene>
<comment type="similarity">
    <text evidence="1">Belongs to the tyrosinase family.</text>
</comment>
<evidence type="ECO:0000256" key="1">
    <source>
        <dbReference type="ARBA" id="ARBA00009928"/>
    </source>
</evidence>
<dbReference type="SUPFAM" id="SSF48056">
    <property type="entry name" value="Di-copper centre-containing domain"/>
    <property type="match status" value="1"/>
</dbReference>
<organism evidence="6 7">
    <name type="scientific">Rhizobium gallicum bv. gallicum R602sp</name>
    <dbReference type="NCBI Taxonomy" id="1041138"/>
    <lineage>
        <taxon>Bacteria</taxon>
        <taxon>Pseudomonadati</taxon>
        <taxon>Pseudomonadota</taxon>
        <taxon>Alphaproteobacteria</taxon>
        <taxon>Hyphomicrobiales</taxon>
        <taxon>Rhizobiaceae</taxon>
        <taxon>Rhizobium/Agrobacterium group</taxon>
        <taxon>Rhizobium</taxon>
    </lineage>
</organism>
<dbReference type="InterPro" id="IPR008922">
    <property type="entry name" value="Di-copper_centre_dom_sf"/>
</dbReference>
<evidence type="ECO:0000259" key="5">
    <source>
        <dbReference type="PROSITE" id="PS00498"/>
    </source>
</evidence>
<dbReference type="Pfam" id="PF00264">
    <property type="entry name" value="Tyrosinase"/>
    <property type="match status" value="1"/>
</dbReference>